<dbReference type="OrthoDB" id="5978203at2759"/>
<dbReference type="PANTHER" id="PTHR36981">
    <property type="entry name" value="ZGC:195170"/>
    <property type="match status" value="1"/>
</dbReference>
<feature type="compositionally biased region" description="Pro residues" evidence="1">
    <location>
        <begin position="110"/>
        <end position="125"/>
    </location>
</feature>
<dbReference type="PANTHER" id="PTHR36981:SF3">
    <property type="entry name" value="UBIQUITIN-LIKE PROTEASE FAMILY PROFILE DOMAIN-CONTAINING PROTEIN"/>
    <property type="match status" value="1"/>
</dbReference>
<dbReference type="Pfam" id="PF20478">
    <property type="entry name" value="P2RX7_C"/>
    <property type="match status" value="1"/>
</dbReference>
<dbReference type="AlphaFoldDB" id="A0A7M5X965"/>
<dbReference type="InterPro" id="IPR046815">
    <property type="entry name" value="P2RX7_C"/>
</dbReference>
<dbReference type="Proteomes" id="UP000594262">
    <property type="component" value="Unplaced"/>
</dbReference>
<evidence type="ECO:0000256" key="1">
    <source>
        <dbReference type="SAM" id="MobiDB-lite"/>
    </source>
</evidence>
<keyword evidence="4" id="KW-1185">Reference proteome</keyword>
<reference evidence="3" key="1">
    <citation type="submission" date="2021-01" db="UniProtKB">
        <authorList>
            <consortium name="EnsemblMetazoa"/>
        </authorList>
    </citation>
    <scope>IDENTIFICATION</scope>
</reference>
<protein>
    <recommendedName>
        <fullName evidence="2">P2X purinoreceptor 7 intracellular domain-containing protein</fullName>
    </recommendedName>
</protein>
<accession>A0A7M5X965</accession>
<feature type="domain" description="P2X purinoreceptor 7 intracellular" evidence="2">
    <location>
        <begin position="117"/>
        <end position="239"/>
    </location>
</feature>
<evidence type="ECO:0000313" key="3">
    <source>
        <dbReference type="EnsemblMetazoa" id="CLYHEMP019860.1"/>
    </source>
</evidence>
<name>A0A7M5X965_9CNID</name>
<dbReference type="EnsemblMetazoa" id="CLYHEMT019860.1">
    <property type="protein sequence ID" value="CLYHEMP019860.1"/>
    <property type="gene ID" value="CLYHEMG019860"/>
</dbReference>
<feature type="region of interest" description="Disordered" evidence="1">
    <location>
        <begin position="96"/>
        <end position="129"/>
    </location>
</feature>
<evidence type="ECO:0000313" key="4">
    <source>
        <dbReference type="Proteomes" id="UP000594262"/>
    </source>
</evidence>
<proteinExistence type="predicted"/>
<organism evidence="3 4">
    <name type="scientific">Clytia hemisphaerica</name>
    <dbReference type="NCBI Taxonomy" id="252671"/>
    <lineage>
        <taxon>Eukaryota</taxon>
        <taxon>Metazoa</taxon>
        <taxon>Cnidaria</taxon>
        <taxon>Hydrozoa</taxon>
        <taxon>Hydroidolina</taxon>
        <taxon>Leptothecata</taxon>
        <taxon>Obeliida</taxon>
        <taxon>Clytiidae</taxon>
        <taxon>Clytia</taxon>
    </lineage>
</organism>
<evidence type="ECO:0000259" key="2">
    <source>
        <dbReference type="Pfam" id="PF20478"/>
    </source>
</evidence>
<sequence>EKCSCGKRKRGVIVDRCKNRIQLAALQDQDPQLNKQASNADEWDDYESELKGANKKIQEYLCELSREDLISIIIETNNEGRGSLDSIKDSLAFVKETTSETETTDDAQGSPPPPPPQPPPQPPSSSKPDWCKCSKCRDMPTLVENKCCGRKNCITLHAKFGKFCLDKDILILNIKARADIRAEQVNVEKNKLRKASYRQFILWKHGRLGRYERRVAPSCVVLAVRRKFPSRDGVYMGYKPR</sequence>